<evidence type="ECO:0000313" key="3">
    <source>
        <dbReference type="Proteomes" id="UP000271889"/>
    </source>
</evidence>
<dbReference type="AlphaFoldDB" id="A0A3P6TBE4"/>
<evidence type="ECO:0000259" key="1">
    <source>
        <dbReference type="PROSITE" id="PS50222"/>
    </source>
</evidence>
<evidence type="ECO:0000313" key="2">
    <source>
        <dbReference type="EMBL" id="VDK76600.1"/>
    </source>
</evidence>
<accession>A0A3P6TBE4</accession>
<dbReference type="GO" id="GO:0005509">
    <property type="term" value="F:calcium ion binding"/>
    <property type="evidence" value="ECO:0007669"/>
    <property type="project" value="InterPro"/>
</dbReference>
<proteinExistence type="predicted"/>
<dbReference type="OrthoDB" id="26525at2759"/>
<keyword evidence="3" id="KW-1185">Reference proteome</keyword>
<reference evidence="2 3" key="1">
    <citation type="submission" date="2018-11" db="EMBL/GenBank/DDBJ databases">
        <authorList>
            <consortium name="Pathogen Informatics"/>
        </authorList>
    </citation>
    <scope>NUCLEOTIDE SEQUENCE [LARGE SCALE GENOMIC DNA]</scope>
</reference>
<feature type="domain" description="EF-hand" evidence="1">
    <location>
        <begin position="20"/>
        <end position="55"/>
    </location>
</feature>
<feature type="non-terminal residue" evidence="2">
    <location>
        <position position="1"/>
    </location>
</feature>
<dbReference type="SUPFAM" id="SSF47473">
    <property type="entry name" value="EF-hand"/>
    <property type="match status" value="1"/>
</dbReference>
<dbReference type="InterPro" id="IPR002048">
    <property type="entry name" value="EF_hand_dom"/>
</dbReference>
<dbReference type="EMBL" id="UYRV01024954">
    <property type="protein sequence ID" value="VDK76600.1"/>
    <property type="molecule type" value="Genomic_DNA"/>
</dbReference>
<protein>
    <recommendedName>
        <fullName evidence="1">EF-hand domain-containing protein</fullName>
    </recommendedName>
</protein>
<dbReference type="Proteomes" id="UP000271889">
    <property type="component" value="Unassembled WGS sequence"/>
</dbReference>
<dbReference type="PROSITE" id="PS50222">
    <property type="entry name" value="EF_HAND_2"/>
    <property type="match status" value="1"/>
</dbReference>
<sequence>DGFVSYKEGVDYAENVLKVHADENWERLFREKDFDSDGRLSKKDHQRTLIIIFNVIHSQPKNLDCTFSDPNKFKSLMTSWYRGDYNLQYNDYAVTSPDPLETKEDPSDKKL</sequence>
<name>A0A3P6TBE4_CYLGO</name>
<gene>
    <name evidence="2" type="ORF">CGOC_LOCUS7251</name>
</gene>
<dbReference type="InterPro" id="IPR011992">
    <property type="entry name" value="EF-hand-dom_pair"/>
</dbReference>
<organism evidence="2 3">
    <name type="scientific">Cylicostephanus goldi</name>
    <name type="common">Nematode worm</name>
    <dbReference type="NCBI Taxonomy" id="71465"/>
    <lineage>
        <taxon>Eukaryota</taxon>
        <taxon>Metazoa</taxon>
        <taxon>Ecdysozoa</taxon>
        <taxon>Nematoda</taxon>
        <taxon>Chromadorea</taxon>
        <taxon>Rhabditida</taxon>
        <taxon>Rhabditina</taxon>
        <taxon>Rhabditomorpha</taxon>
        <taxon>Strongyloidea</taxon>
        <taxon>Strongylidae</taxon>
        <taxon>Cylicostephanus</taxon>
    </lineage>
</organism>